<comment type="caution">
    <text evidence="1">The sequence shown here is derived from an EMBL/GenBank/DDBJ whole genome shotgun (WGS) entry which is preliminary data.</text>
</comment>
<evidence type="ECO:0000313" key="1">
    <source>
        <dbReference type="EMBL" id="PSJ56766.1"/>
    </source>
</evidence>
<accession>A0A2P7S2U4</accession>
<dbReference type="EMBL" id="PXYK01000020">
    <property type="protein sequence ID" value="PSJ56766.1"/>
    <property type="molecule type" value="Genomic_DNA"/>
</dbReference>
<name>A0A2P7S2U4_9HYPH</name>
<evidence type="ECO:0000313" key="2">
    <source>
        <dbReference type="Proteomes" id="UP000241229"/>
    </source>
</evidence>
<proteinExistence type="predicted"/>
<keyword evidence="2" id="KW-1185">Reference proteome</keyword>
<organism evidence="1 2">
    <name type="scientific">Kumtagia ephedrae</name>
    <dbReference type="NCBI Taxonomy" id="2116701"/>
    <lineage>
        <taxon>Bacteria</taxon>
        <taxon>Pseudomonadati</taxon>
        <taxon>Pseudomonadota</taxon>
        <taxon>Alphaproteobacteria</taxon>
        <taxon>Hyphomicrobiales</taxon>
        <taxon>Phyllobacteriaceae</taxon>
        <taxon>Kumtagia</taxon>
    </lineage>
</organism>
<dbReference type="OrthoDB" id="8097835at2"/>
<dbReference type="RefSeq" id="WP_106773960.1">
    <property type="nucleotide sequence ID" value="NZ_PXYK01000020.1"/>
</dbReference>
<dbReference type="AlphaFoldDB" id="A0A2P7S2U4"/>
<dbReference type="Proteomes" id="UP000241229">
    <property type="component" value="Unassembled WGS sequence"/>
</dbReference>
<gene>
    <name evidence="1" type="ORF">C7I84_19885</name>
</gene>
<protein>
    <submittedName>
        <fullName evidence="1">Uncharacterized protein</fullName>
    </submittedName>
</protein>
<reference evidence="1 2" key="1">
    <citation type="submission" date="2018-03" db="EMBL/GenBank/DDBJ databases">
        <title>The draft genome of Mesorhizobium sp. 6GN-30.</title>
        <authorList>
            <person name="Liu L."/>
            <person name="Li L."/>
            <person name="Wang T."/>
            <person name="Zhang X."/>
            <person name="Liang L."/>
        </authorList>
    </citation>
    <scope>NUCLEOTIDE SEQUENCE [LARGE SCALE GENOMIC DNA]</scope>
    <source>
        <strain evidence="1 2">6GN30</strain>
    </source>
</reference>
<sequence length="132" mass="14305">MTALSDRADLGSRFQHRERHRFVPSLALRRRSADHPIMMFSLAVSAAFLSMAFVPSAGGPAFASFAAPAKLDEGVRTTAKTSRLRFREADPACFGLPSGMVDLECLVRVVRSEQLEPQWAAAATSTGIAQIL</sequence>